<reference evidence="2 3" key="1">
    <citation type="journal article" date="2017" name="Front. Microbiol.">
        <title>Labilibaculum manganireducens gen. nov., sp. nov. and Labilibaculum filiforme sp. nov., Novel Bacteroidetes Isolated from Subsurface Sediments of the Baltic Sea.</title>
        <authorList>
            <person name="Vandieken V."/>
            <person name="Marshall I.P."/>
            <person name="Niemann H."/>
            <person name="Engelen B."/>
            <person name="Cypionka H."/>
        </authorList>
    </citation>
    <scope>NUCLEOTIDE SEQUENCE [LARGE SCALE GENOMIC DNA]</scope>
    <source>
        <strain evidence="2 3">59.10-2M</strain>
    </source>
</reference>
<evidence type="ECO:0000313" key="2">
    <source>
        <dbReference type="EMBL" id="PKQ69246.1"/>
    </source>
</evidence>
<protein>
    <submittedName>
        <fullName evidence="2">Uncharacterized protein</fullName>
    </submittedName>
</protein>
<evidence type="ECO:0000313" key="3">
    <source>
        <dbReference type="Proteomes" id="UP000233618"/>
    </source>
</evidence>
<dbReference type="AlphaFoldDB" id="A0A2N3IG04"/>
<keyword evidence="3" id="KW-1185">Reference proteome</keyword>
<accession>A0A2N3IG04</accession>
<gene>
    <name evidence="2" type="ORF">BZG01_02680</name>
</gene>
<feature type="transmembrane region" description="Helical" evidence="1">
    <location>
        <begin position="6"/>
        <end position="25"/>
    </location>
</feature>
<proteinExistence type="predicted"/>
<keyword evidence="1" id="KW-1133">Transmembrane helix</keyword>
<keyword evidence="1" id="KW-0472">Membrane</keyword>
<dbReference type="EMBL" id="MVDE01000002">
    <property type="protein sequence ID" value="PKQ69246.1"/>
    <property type="molecule type" value="Genomic_DNA"/>
</dbReference>
<dbReference type="Proteomes" id="UP000233618">
    <property type="component" value="Unassembled WGS sequence"/>
</dbReference>
<name>A0A2N3IG04_9BACT</name>
<evidence type="ECO:0000256" key="1">
    <source>
        <dbReference type="SAM" id="Phobius"/>
    </source>
</evidence>
<keyword evidence="1" id="KW-0812">Transmembrane</keyword>
<organism evidence="2 3">
    <name type="scientific">Labilibaculum manganireducens</name>
    <dbReference type="NCBI Taxonomy" id="1940525"/>
    <lineage>
        <taxon>Bacteria</taxon>
        <taxon>Pseudomonadati</taxon>
        <taxon>Bacteroidota</taxon>
        <taxon>Bacteroidia</taxon>
        <taxon>Marinilabiliales</taxon>
        <taxon>Marinifilaceae</taxon>
        <taxon>Labilibaculum</taxon>
    </lineage>
</organism>
<sequence length="80" mass="8848">MITVVLITSFLLAIGFAGFAITILVKKNGKFPELHIGNNKDLKKRGIGCATSQDKMEQAKAKKSLQFKQLTLLEKELKSL</sequence>
<comment type="caution">
    <text evidence="2">The sequence shown here is derived from an EMBL/GenBank/DDBJ whole genome shotgun (WGS) entry which is preliminary data.</text>
</comment>